<comment type="caution">
    <text evidence="4">The sequence shown here is derived from an EMBL/GenBank/DDBJ whole genome shotgun (WGS) entry which is preliminary data.</text>
</comment>
<dbReference type="PANTHER" id="PTHR23413">
    <property type="entry name" value="60S RIBOSOMAL PROTEIN L32 AND DNA-DIRECTED RNA POLYMERASE II, SUBUNIT N"/>
    <property type="match status" value="1"/>
</dbReference>
<keyword evidence="3" id="KW-0687">Ribonucleoprotein</keyword>
<dbReference type="CDD" id="cd00513">
    <property type="entry name" value="Ribosomal_L32_L32e"/>
    <property type="match status" value="1"/>
</dbReference>
<dbReference type="GO" id="GO:0003735">
    <property type="term" value="F:structural constituent of ribosome"/>
    <property type="evidence" value="ECO:0007669"/>
    <property type="project" value="InterPro"/>
</dbReference>
<evidence type="ECO:0000256" key="3">
    <source>
        <dbReference type="ARBA" id="ARBA00023274"/>
    </source>
</evidence>
<dbReference type="AlphaFoldDB" id="A0AAD7UKD8"/>
<evidence type="ECO:0000313" key="4">
    <source>
        <dbReference type="EMBL" id="KAJ8607326.1"/>
    </source>
</evidence>
<accession>A0AAD7UKD8</accession>
<dbReference type="InterPro" id="IPR036351">
    <property type="entry name" value="Ribosomal_eL32_sf"/>
</dbReference>
<organism evidence="4 5">
    <name type="scientific">Chrysophaeum taylorii</name>
    <dbReference type="NCBI Taxonomy" id="2483200"/>
    <lineage>
        <taxon>Eukaryota</taxon>
        <taxon>Sar</taxon>
        <taxon>Stramenopiles</taxon>
        <taxon>Ochrophyta</taxon>
        <taxon>Pelagophyceae</taxon>
        <taxon>Pelagomonadales</taxon>
        <taxon>Pelagomonadaceae</taxon>
        <taxon>Chrysophaeum</taxon>
    </lineage>
</organism>
<reference evidence="4" key="1">
    <citation type="submission" date="2023-01" db="EMBL/GenBank/DDBJ databases">
        <title>Metagenome sequencing of chrysophaentin producing Chrysophaeum taylorii.</title>
        <authorList>
            <person name="Davison J."/>
            <person name="Bewley C."/>
        </authorList>
    </citation>
    <scope>NUCLEOTIDE SEQUENCE</scope>
    <source>
        <strain evidence="4">NIES-1699</strain>
    </source>
</reference>
<dbReference type="PROSITE" id="PS00580">
    <property type="entry name" value="RIBOSOMAL_L32E"/>
    <property type="match status" value="1"/>
</dbReference>
<comment type="similarity">
    <text evidence="1">Belongs to the eukaryotic ribosomal protein eL32 family.</text>
</comment>
<protein>
    <recommendedName>
        <fullName evidence="6">60S ribosomal protein L32</fullName>
    </recommendedName>
</protein>
<dbReference type="GO" id="GO:0006412">
    <property type="term" value="P:translation"/>
    <property type="evidence" value="ECO:0007669"/>
    <property type="project" value="InterPro"/>
</dbReference>
<dbReference type="Proteomes" id="UP001230188">
    <property type="component" value="Unassembled WGS sequence"/>
</dbReference>
<keyword evidence="5" id="KW-1185">Reference proteome</keyword>
<evidence type="ECO:0000256" key="1">
    <source>
        <dbReference type="ARBA" id="ARBA00008431"/>
    </source>
</evidence>
<gene>
    <name evidence="4" type="ORF">CTAYLR_009551</name>
</gene>
<dbReference type="GO" id="GO:0022625">
    <property type="term" value="C:cytosolic large ribosomal subunit"/>
    <property type="evidence" value="ECO:0007669"/>
    <property type="project" value="TreeGrafter"/>
</dbReference>
<dbReference type="Pfam" id="PF01655">
    <property type="entry name" value="Ribosomal_L32e"/>
    <property type="match status" value="1"/>
</dbReference>
<dbReference type="InterPro" id="IPR018263">
    <property type="entry name" value="Ribosomal_eL32_CS"/>
</dbReference>
<dbReference type="SUPFAM" id="SSF52042">
    <property type="entry name" value="Ribosomal protein L32e"/>
    <property type="match status" value="1"/>
</dbReference>
<dbReference type="PANTHER" id="PTHR23413:SF1">
    <property type="entry name" value="RIBOSOMAL PROTEIN L32"/>
    <property type="match status" value="1"/>
</dbReference>
<evidence type="ECO:0008006" key="6">
    <source>
        <dbReference type="Google" id="ProtNLM"/>
    </source>
</evidence>
<evidence type="ECO:0000313" key="5">
    <source>
        <dbReference type="Proteomes" id="UP001230188"/>
    </source>
</evidence>
<name>A0AAD7UKD8_9STRA</name>
<proteinExistence type="inferred from homology"/>
<dbReference type="EMBL" id="JAQMWT010000222">
    <property type="protein sequence ID" value="KAJ8607326.1"/>
    <property type="molecule type" value="Genomic_DNA"/>
</dbReference>
<keyword evidence="2" id="KW-0689">Ribosomal protein</keyword>
<dbReference type="InterPro" id="IPR001515">
    <property type="entry name" value="Ribosomal_eL32"/>
</dbReference>
<dbReference type="SMART" id="SM01393">
    <property type="entry name" value="Ribosomal_L32e"/>
    <property type="match status" value="1"/>
</dbReference>
<evidence type="ECO:0000256" key="2">
    <source>
        <dbReference type="ARBA" id="ARBA00022980"/>
    </source>
</evidence>
<sequence>MVKVSALPGKAVVKKRTKKFARHFSNRFIKIRNSSWRRIHGIDSRVRRRFKGTLPQPKIGYGSDKKTKHKLPNGFYKFLVYNVKELELLMMHNRTYAAEIAHSVSSQKRKAIVDRAEQLNIKVLNANAKLRTEEA</sequence>